<comment type="caution">
    <text evidence="6">The sequence shown here is derived from an EMBL/GenBank/DDBJ whole genome shotgun (WGS) entry which is preliminary data.</text>
</comment>
<dbReference type="PRINTS" id="PR00034">
    <property type="entry name" value="HTHCRP"/>
</dbReference>
<dbReference type="InterPro" id="IPR036390">
    <property type="entry name" value="WH_DNA-bd_sf"/>
</dbReference>
<sequence length="84" mass="9096">MRCGARPDSRPGSWSGRRRADPSPPPCPCPAAKRELADLLGVTRATVNRALSRLRRDGLVRWAGDGRLEILAPELLALRAAAPE</sequence>
<dbReference type="Pfam" id="PF13545">
    <property type="entry name" value="HTH_Crp_2"/>
    <property type="match status" value="1"/>
</dbReference>
<organism evidence="6 7">
    <name type="scientific">Streptomyces plumbiresistens</name>
    <dbReference type="NCBI Taxonomy" id="511811"/>
    <lineage>
        <taxon>Bacteria</taxon>
        <taxon>Bacillati</taxon>
        <taxon>Actinomycetota</taxon>
        <taxon>Actinomycetes</taxon>
        <taxon>Kitasatosporales</taxon>
        <taxon>Streptomycetaceae</taxon>
        <taxon>Streptomyces</taxon>
    </lineage>
</organism>
<protein>
    <recommendedName>
        <fullName evidence="5">HTH crp-type domain-containing protein</fullName>
    </recommendedName>
</protein>
<evidence type="ECO:0000256" key="2">
    <source>
        <dbReference type="ARBA" id="ARBA00023125"/>
    </source>
</evidence>
<dbReference type="InterPro" id="IPR000524">
    <property type="entry name" value="Tscrpt_reg_HTH_GntR"/>
</dbReference>
<dbReference type="Proteomes" id="UP001500456">
    <property type="component" value="Unassembled WGS sequence"/>
</dbReference>
<dbReference type="PRINTS" id="PR00035">
    <property type="entry name" value="HTHGNTR"/>
</dbReference>
<feature type="region of interest" description="Disordered" evidence="4">
    <location>
        <begin position="1"/>
        <end position="29"/>
    </location>
</feature>
<proteinExistence type="predicted"/>
<keyword evidence="7" id="KW-1185">Reference proteome</keyword>
<dbReference type="SUPFAM" id="SSF46785">
    <property type="entry name" value="Winged helix' DNA-binding domain"/>
    <property type="match status" value="1"/>
</dbReference>
<dbReference type="SMART" id="SM00419">
    <property type="entry name" value="HTH_CRP"/>
    <property type="match status" value="1"/>
</dbReference>
<evidence type="ECO:0000256" key="3">
    <source>
        <dbReference type="ARBA" id="ARBA00023163"/>
    </source>
</evidence>
<dbReference type="RefSeq" id="WP_345565635.1">
    <property type="nucleotide sequence ID" value="NZ_BAAAZX010000012.1"/>
</dbReference>
<dbReference type="InterPro" id="IPR012318">
    <property type="entry name" value="HTH_CRP"/>
</dbReference>
<evidence type="ECO:0000259" key="5">
    <source>
        <dbReference type="PROSITE" id="PS51063"/>
    </source>
</evidence>
<dbReference type="InterPro" id="IPR036388">
    <property type="entry name" value="WH-like_DNA-bd_sf"/>
</dbReference>
<evidence type="ECO:0000256" key="4">
    <source>
        <dbReference type="SAM" id="MobiDB-lite"/>
    </source>
</evidence>
<evidence type="ECO:0000313" key="6">
    <source>
        <dbReference type="EMBL" id="GAA4001588.1"/>
    </source>
</evidence>
<gene>
    <name evidence="6" type="ORF">GCM10022232_45130</name>
</gene>
<evidence type="ECO:0000313" key="7">
    <source>
        <dbReference type="Proteomes" id="UP001500456"/>
    </source>
</evidence>
<keyword evidence="2" id="KW-0238">DNA-binding</keyword>
<dbReference type="EMBL" id="BAAAZX010000012">
    <property type="protein sequence ID" value="GAA4001588.1"/>
    <property type="molecule type" value="Genomic_DNA"/>
</dbReference>
<name>A0ABP7RSN3_9ACTN</name>
<evidence type="ECO:0000256" key="1">
    <source>
        <dbReference type="ARBA" id="ARBA00023015"/>
    </source>
</evidence>
<dbReference type="Gene3D" id="1.10.10.10">
    <property type="entry name" value="Winged helix-like DNA-binding domain superfamily/Winged helix DNA-binding domain"/>
    <property type="match status" value="1"/>
</dbReference>
<keyword evidence="3" id="KW-0804">Transcription</keyword>
<accession>A0ABP7RSN3</accession>
<reference evidence="7" key="1">
    <citation type="journal article" date="2019" name="Int. J. Syst. Evol. Microbiol.">
        <title>The Global Catalogue of Microorganisms (GCM) 10K type strain sequencing project: providing services to taxonomists for standard genome sequencing and annotation.</title>
        <authorList>
            <consortium name="The Broad Institute Genomics Platform"/>
            <consortium name="The Broad Institute Genome Sequencing Center for Infectious Disease"/>
            <person name="Wu L."/>
            <person name="Ma J."/>
        </authorList>
    </citation>
    <scope>NUCLEOTIDE SEQUENCE [LARGE SCALE GENOMIC DNA]</scope>
    <source>
        <strain evidence="7">JCM 16924</strain>
    </source>
</reference>
<feature type="domain" description="HTH crp-type" evidence="5">
    <location>
        <begin position="1"/>
        <end position="74"/>
    </location>
</feature>
<dbReference type="PROSITE" id="PS51063">
    <property type="entry name" value="HTH_CRP_2"/>
    <property type="match status" value="1"/>
</dbReference>
<keyword evidence="1" id="KW-0805">Transcription regulation</keyword>